<evidence type="ECO:0000313" key="2">
    <source>
        <dbReference type="Proteomes" id="UP001428341"/>
    </source>
</evidence>
<organism evidence="1 2">
    <name type="scientific">Citrus x changshan-huyou</name>
    <dbReference type="NCBI Taxonomy" id="2935761"/>
    <lineage>
        <taxon>Eukaryota</taxon>
        <taxon>Viridiplantae</taxon>
        <taxon>Streptophyta</taxon>
        <taxon>Embryophyta</taxon>
        <taxon>Tracheophyta</taxon>
        <taxon>Spermatophyta</taxon>
        <taxon>Magnoliopsida</taxon>
        <taxon>eudicotyledons</taxon>
        <taxon>Gunneridae</taxon>
        <taxon>Pentapetalae</taxon>
        <taxon>rosids</taxon>
        <taxon>malvids</taxon>
        <taxon>Sapindales</taxon>
        <taxon>Rutaceae</taxon>
        <taxon>Aurantioideae</taxon>
        <taxon>Citrus</taxon>
    </lineage>
</organism>
<keyword evidence="2" id="KW-1185">Reference proteome</keyword>
<dbReference type="Proteomes" id="UP001428341">
    <property type="component" value="Unassembled WGS sequence"/>
</dbReference>
<evidence type="ECO:0000313" key="1">
    <source>
        <dbReference type="EMBL" id="KAK9175298.1"/>
    </source>
</evidence>
<dbReference type="EMBL" id="JBCGBO010000025">
    <property type="protein sequence ID" value="KAK9175298.1"/>
    <property type="molecule type" value="Genomic_DNA"/>
</dbReference>
<comment type="caution">
    <text evidence="1">The sequence shown here is derived from an EMBL/GenBank/DDBJ whole genome shotgun (WGS) entry which is preliminary data.</text>
</comment>
<dbReference type="AlphaFoldDB" id="A0AAP0LHC5"/>
<gene>
    <name evidence="1" type="ORF">WN944_027304</name>
</gene>
<name>A0AAP0LHC5_9ROSI</name>
<reference evidence="1 2" key="1">
    <citation type="submission" date="2024-05" db="EMBL/GenBank/DDBJ databases">
        <title>Haplotype-resolved chromosome-level genome assembly of Huyou (Citrus changshanensis).</title>
        <authorList>
            <person name="Miao C."/>
            <person name="Chen W."/>
            <person name="Wu Y."/>
            <person name="Wang L."/>
            <person name="Zhao S."/>
            <person name="Grierson D."/>
            <person name="Xu C."/>
            <person name="Chen K."/>
        </authorList>
    </citation>
    <scope>NUCLEOTIDE SEQUENCE [LARGE SCALE GENOMIC DNA]</scope>
    <source>
        <strain evidence="1">01-14</strain>
        <tissue evidence="1">Leaf</tissue>
    </source>
</reference>
<proteinExistence type="predicted"/>
<sequence length="87" mass="9447">MAGGDEALWWLSALFSKNSNFGTRDRDLQNLTVSLAVSLFDLRSQTFSSSGARRWSLAVGLLSLVSHRGSALSLFCRLCSQTFSGSV</sequence>
<accession>A0AAP0LHC5</accession>
<protein>
    <submittedName>
        <fullName evidence="1">Uncharacterized protein</fullName>
    </submittedName>
</protein>